<dbReference type="SUPFAM" id="SSF74853">
    <property type="entry name" value="Lamin A/C globular tail domain"/>
    <property type="match status" value="1"/>
</dbReference>
<dbReference type="PaxDb" id="309799-DICTH_0076"/>
<dbReference type="HOGENOM" id="CLU_480403_0_0_0"/>
<dbReference type="KEGG" id="dth:DICTH_0076"/>
<feature type="transmembrane region" description="Helical" evidence="1">
    <location>
        <begin position="12"/>
        <end position="34"/>
    </location>
</feature>
<proteinExistence type="predicted"/>
<accession>B5YAZ0</accession>
<name>B5YAZ0_DICT6</name>
<dbReference type="Proteomes" id="UP000001733">
    <property type="component" value="Chromosome"/>
</dbReference>
<evidence type="ECO:0000313" key="3">
    <source>
        <dbReference type="EMBL" id="ACI18298.1"/>
    </source>
</evidence>
<keyword evidence="1" id="KW-0812">Transmembrane</keyword>
<dbReference type="PROSITE" id="PS51841">
    <property type="entry name" value="LTD"/>
    <property type="match status" value="1"/>
</dbReference>
<evidence type="ECO:0000256" key="1">
    <source>
        <dbReference type="SAM" id="Phobius"/>
    </source>
</evidence>
<keyword evidence="1" id="KW-1133">Transmembrane helix</keyword>
<keyword evidence="1" id="KW-0472">Membrane</keyword>
<gene>
    <name evidence="3" type="ordered locus">DICTH_0076</name>
</gene>
<evidence type="ECO:0000259" key="2">
    <source>
        <dbReference type="PROSITE" id="PS51841"/>
    </source>
</evidence>
<keyword evidence="4" id="KW-1185">Reference proteome</keyword>
<evidence type="ECO:0000313" key="4">
    <source>
        <dbReference type="Proteomes" id="UP000001733"/>
    </source>
</evidence>
<dbReference type="STRING" id="309799.DICTH_0076"/>
<dbReference type="EMBL" id="CP001146">
    <property type="protein sequence ID" value="ACI18298.1"/>
    <property type="molecule type" value="Genomic_DNA"/>
</dbReference>
<protein>
    <submittedName>
        <fullName evidence="3">Prokaryotic N-terminal methylation motif domain protein</fullName>
    </submittedName>
</protein>
<dbReference type="InterPro" id="IPR036415">
    <property type="entry name" value="Lamin_tail_dom_sf"/>
</dbReference>
<feature type="domain" description="LTD" evidence="2">
    <location>
        <begin position="148"/>
        <end position="292"/>
    </location>
</feature>
<sequence>MRNGLKGLSFIEVLITVFIIGIIILGLVNVLSLYTDVFLFKTDERESISNLDMIMDRLARDIRQGRRVLSISTYTLTIELSTGVTHTYSLITGNDGKKYFGVDGQILAGPINEIVFSGRKDDLTYTTNAYDVRVVTFTITMADGRNMSSTIALRAEVPKVAGGVVITEIMYYPPDRDKNSDRTTPSNCQFVVLYNNSNSPVDLRGWSINGNAFSTLVSGTWTLYPGKSAVIGSSGSNLIDTYYFPLPQYATYIRTSSSGLGTGGNALPTWGTNTITIRDSLGNVIDQVSYSNTWGGYPKSTSGQYRDYYSLVRKSLMGSSQDPNNWGDSQNLNFVSCQGNVDYVCYCLIPKLVITEVMYFPCPYVILGWSNTNQNEREYIEIHNPTYSSIDLTIDWSKDNAYCVYSTSISNYIYDSTKWTLAPGDYAVVSSSAANIQQYYGLSSNIIYMKTNGQSLASPTYTNLPDTSFTITLLQRRSEYNTPNKAYTIDYFYYSPSLGGYPYTSYSLDRYYSIEIKNLGLLGLFRRGDNYVQNVSSSTKLCYSVFISWENNNQGKRFEVYCTPGTKNSVSP</sequence>
<dbReference type="InterPro" id="IPR001322">
    <property type="entry name" value="Lamin_tail_dom"/>
</dbReference>
<dbReference type="AlphaFoldDB" id="B5YAZ0"/>
<reference evidence="3 4" key="1">
    <citation type="journal article" date="2014" name="Genome Announc.">
        <title>Complete Genome Sequence of the Extreme Thermophile Dictyoglomus thermophilum H-6-12.</title>
        <authorList>
            <person name="Coil D.A."/>
            <person name="Badger J.H."/>
            <person name="Forberger H.C."/>
            <person name="Riggs F."/>
            <person name="Madupu R."/>
            <person name="Fedorova N."/>
            <person name="Ward N."/>
            <person name="Robb F.T."/>
            <person name="Eisen J.A."/>
        </authorList>
    </citation>
    <scope>NUCLEOTIDE SEQUENCE [LARGE SCALE GENOMIC DNA]</scope>
    <source>
        <strain evidence="4">ATCC 35947 / DSM 3960 / H-6-12</strain>
    </source>
</reference>
<dbReference type="RefSeq" id="WP_012546930.1">
    <property type="nucleotide sequence ID" value="NC_011297.1"/>
</dbReference>
<organism evidence="3 4">
    <name type="scientific">Dictyoglomus thermophilum (strain ATCC 35947 / DSM 3960 / H-6-12)</name>
    <dbReference type="NCBI Taxonomy" id="309799"/>
    <lineage>
        <taxon>Bacteria</taxon>
        <taxon>Pseudomonadati</taxon>
        <taxon>Dictyoglomota</taxon>
        <taxon>Dictyoglomia</taxon>
        <taxon>Dictyoglomales</taxon>
        <taxon>Dictyoglomaceae</taxon>
        <taxon>Dictyoglomus</taxon>
    </lineage>
</organism>
<dbReference type="OrthoDB" id="1081439at2"/>
<dbReference type="Pfam" id="PF00932">
    <property type="entry name" value="LTD"/>
    <property type="match status" value="1"/>
</dbReference>